<dbReference type="AlphaFoldDB" id="A0A1I2REL1"/>
<evidence type="ECO:0000313" key="2">
    <source>
        <dbReference type="Proteomes" id="UP000199642"/>
    </source>
</evidence>
<name>A0A1I2REL1_9BACT</name>
<proteinExistence type="predicted"/>
<organism evidence="1 2">
    <name type="scientific">Algoriphagus hitonicola</name>
    <dbReference type="NCBI Taxonomy" id="435880"/>
    <lineage>
        <taxon>Bacteria</taxon>
        <taxon>Pseudomonadati</taxon>
        <taxon>Bacteroidota</taxon>
        <taxon>Cytophagia</taxon>
        <taxon>Cytophagales</taxon>
        <taxon>Cyclobacteriaceae</taxon>
        <taxon>Algoriphagus</taxon>
    </lineage>
</organism>
<dbReference type="EMBL" id="FOPC01000003">
    <property type="protein sequence ID" value="SFG39135.1"/>
    <property type="molecule type" value="Genomic_DNA"/>
</dbReference>
<accession>A0A1I2REL1</accession>
<dbReference type="Proteomes" id="UP000199642">
    <property type="component" value="Unassembled WGS sequence"/>
</dbReference>
<keyword evidence="2" id="KW-1185">Reference proteome</keyword>
<evidence type="ECO:0000313" key="1">
    <source>
        <dbReference type="EMBL" id="SFG39135.1"/>
    </source>
</evidence>
<sequence length="48" mass="5545">MPKFYKCNADRTFIVEKINAPWACNSSKIEDKQIGLLPVKALNRLQDH</sequence>
<protein>
    <submittedName>
        <fullName evidence="1">Uncharacterized protein</fullName>
    </submittedName>
</protein>
<reference evidence="2" key="1">
    <citation type="submission" date="2016-10" db="EMBL/GenBank/DDBJ databases">
        <authorList>
            <person name="Varghese N."/>
            <person name="Submissions S."/>
        </authorList>
    </citation>
    <scope>NUCLEOTIDE SEQUENCE [LARGE SCALE GENOMIC DNA]</scope>
    <source>
        <strain evidence="2">DSM 19315</strain>
    </source>
</reference>
<dbReference type="STRING" id="435880.SAMN04487988_103219"/>
<gene>
    <name evidence="1" type="ORF">SAMN04487988_103219</name>
</gene>